<gene>
    <name evidence="1" type="ORF">BSTOLATCC_MIC48345</name>
</gene>
<protein>
    <submittedName>
        <fullName evidence="1">Uncharacterized protein</fullName>
    </submittedName>
</protein>
<proteinExistence type="predicted"/>
<sequence>MTSCIKHKSKNYLEFLRDISTETITLGDLWLVNGGSRTFEFFFRNYSYQFLHTGRRHLESRISLKVMEIFRDVSTEAITNGDFWWVKGGSRTFEFSLGNNHVSFSILDAILMTPYIKHKSKNYWRFWEIYQLKKELLETFDGFKGGSRTFEFMKVVDIYDLIISLQ</sequence>
<dbReference type="AlphaFoldDB" id="A0AAU9JUV9"/>
<name>A0AAU9JUV9_9CILI</name>
<accession>A0AAU9JUV9</accession>
<organism evidence="1 2">
    <name type="scientific">Blepharisma stoltei</name>
    <dbReference type="NCBI Taxonomy" id="1481888"/>
    <lineage>
        <taxon>Eukaryota</taxon>
        <taxon>Sar</taxon>
        <taxon>Alveolata</taxon>
        <taxon>Ciliophora</taxon>
        <taxon>Postciliodesmatophora</taxon>
        <taxon>Heterotrichea</taxon>
        <taxon>Heterotrichida</taxon>
        <taxon>Blepharismidae</taxon>
        <taxon>Blepharisma</taxon>
    </lineage>
</organism>
<comment type="caution">
    <text evidence="1">The sequence shown here is derived from an EMBL/GenBank/DDBJ whole genome shotgun (WGS) entry which is preliminary data.</text>
</comment>
<keyword evidence="2" id="KW-1185">Reference proteome</keyword>
<dbReference type="Proteomes" id="UP001162131">
    <property type="component" value="Unassembled WGS sequence"/>
</dbReference>
<evidence type="ECO:0000313" key="1">
    <source>
        <dbReference type="EMBL" id="CAG9329375.1"/>
    </source>
</evidence>
<reference evidence="1" key="1">
    <citation type="submission" date="2021-09" db="EMBL/GenBank/DDBJ databases">
        <authorList>
            <consortium name="AG Swart"/>
            <person name="Singh M."/>
            <person name="Singh A."/>
            <person name="Seah K."/>
            <person name="Emmerich C."/>
        </authorList>
    </citation>
    <scope>NUCLEOTIDE SEQUENCE</scope>
    <source>
        <strain evidence="1">ATCC30299</strain>
    </source>
</reference>
<dbReference type="EMBL" id="CAJZBQ010000047">
    <property type="protein sequence ID" value="CAG9329375.1"/>
    <property type="molecule type" value="Genomic_DNA"/>
</dbReference>
<evidence type="ECO:0000313" key="2">
    <source>
        <dbReference type="Proteomes" id="UP001162131"/>
    </source>
</evidence>